<sequence length="120" mass="13403">MTLSQPVNIVWGVQWEIFVMPPAFEESRPKAPEAMSDDPTPEEQQAWQDFLAADAAFEQQMVTLAADEDNWATTVSVSATGEEEARSTLAILRDSNEGNPFNRNFVLVQSVEPTWTVVED</sequence>
<dbReference type="RefSeq" id="YP_009949495.1">
    <property type="nucleotide sequence ID" value="NC_051581.1"/>
</dbReference>
<keyword evidence="2" id="KW-1185">Reference proteome</keyword>
<organism evidence="1 2">
    <name type="scientific">Mycobacterium phage BirdsNest</name>
    <dbReference type="NCBI Taxonomy" id="2686231"/>
    <lineage>
        <taxon>Viruses</taxon>
        <taxon>Duplodnaviria</taxon>
        <taxon>Heunggongvirae</taxon>
        <taxon>Uroviricota</taxon>
        <taxon>Caudoviricetes</taxon>
        <taxon>Bclasvirinae</taxon>
        <taxon>Birdsnestvirus</taxon>
        <taxon>Birdsnestvirus birdsnest</taxon>
    </lineage>
</organism>
<dbReference type="KEGG" id="vg:60320900"/>
<evidence type="ECO:0000313" key="1">
    <source>
        <dbReference type="EMBL" id="QHB37338.1"/>
    </source>
</evidence>
<dbReference type="GeneID" id="60320900"/>
<reference evidence="1 2" key="1">
    <citation type="submission" date="2019-12" db="EMBL/GenBank/DDBJ databases">
        <authorList>
            <person name="Lauer M.J."/>
            <person name="Curtus N.L."/>
            <person name="Garlena R.A."/>
            <person name="Russell D.A."/>
            <person name="Pope W.H."/>
            <person name="Jacobs-Sera D."/>
            <person name="Hatfull G.F."/>
        </authorList>
    </citation>
    <scope>NUCLEOTIDE SEQUENCE [LARGE SCALE GENOMIC DNA]</scope>
</reference>
<accession>A0A6B9LCU7</accession>
<dbReference type="Proteomes" id="UP000463946">
    <property type="component" value="Segment"/>
</dbReference>
<proteinExistence type="predicted"/>
<dbReference type="EMBL" id="MN813686">
    <property type="protein sequence ID" value="QHB37338.1"/>
    <property type="molecule type" value="Genomic_DNA"/>
</dbReference>
<evidence type="ECO:0000313" key="2">
    <source>
        <dbReference type="Proteomes" id="UP000463946"/>
    </source>
</evidence>
<name>A0A6B9LCU7_9CAUD</name>
<gene>
    <name evidence="1" type="primary">36</name>
    <name evidence="1" type="ORF">PBI_BIRDSNEST_36</name>
</gene>
<protein>
    <submittedName>
        <fullName evidence="1">Uncharacterized protein</fullName>
    </submittedName>
</protein>